<evidence type="ECO:0000256" key="12">
    <source>
        <dbReference type="ARBA" id="ARBA00034005"/>
    </source>
</evidence>
<feature type="active site" description="N6-AMP-lysine intermediate" evidence="14">
    <location>
        <position position="119"/>
    </location>
</feature>
<evidence type="ECO:0000256" key="7">
    <source>
        <dbReference type="ARBA" id="ARBA00022763"/>
    </source>
</evidence>
<evidence type="ECO:0000256" key="3">
    <source>
        <dbReference type="ARBA" id="ARBA00013308"/>
    </source>
</evidence>
<keyword evidence="11 14" id="KW-0234">DNA repair</keyword>
<dbReference type="HAMAP" id="MF_01588">
    <property type="entry name" value="DNA_ligase_A"/>
    <property type="match status" value="1"/>
</dbReference>
<dbReference type="PATRIC" id="fig|1618677.3.peg.709"/>
<dbReference type="SUPFAM" id="SSF52113">
    <property type="entry name" value="BRCT domain"/>
    <property type="match status" value="1"/>
</dbReference>
<keyword evidence="7 14" id="KW-0227">DNA damage</keyword>
<dbReference type="GO" id="GO:0006260">
    <property type="term" value="P:DNA replication"/>
    <property type="evidence" value="ECO:0007669"/>
    <property type="project" value="UniProtKB-KW"/>
</dbReference>
<comment type="similarity">
    <text evidence="13 14">Belongs to the NAD-dependent DNA ligase family. LigA subfamily.</text>
</comment>
<feature type="binding site" evidence="14">
    <location>
        <position position="295"/>
    </location>
    <ligand>
        <name>NAD(+)</name>
        <dbReference type="ChEBI" id="CHEBI:57540"/>
    </ligand>
</feature>
<evidence type="ECO:0000256" key="14">
    <source>
        <dbReference type="HAMAP-Rule" id="MF_01588"/>
    </source>
</evidence>
<dbReference type="PIRSF" id="PIRSF001604">
    <property type="entry name" value="LigA"/>
    <property type="match status" value="1"/>
</dbReference>
<dbReference type="FunFam" id="1.10.150.20:FF:000006">
    <property type="entry name" value="DNA ligase"/>
    <property type="match status" value="1"/>
</dbReference>
<sequence length="672" mass="74706">MDKNQAHKRIIKLKEQLAELNHAYFALDKPIASDAVRDSLKRELKSLEDEYPDFITLDSPTQRIGGKALGKFEKVRHSIPKYSLDDVFSFDEVLEFDARVKRFLDLPSGQDIIYTGELKIDGLNMTFIYERGLFKRAITRGDGVVGEDVTHTIKTVESVPLKLKQPLDIEVGGEIYMPIKSFEALNKLAAKNDEEPFANPRNAAAGTVRQLDPSIAASRDLQAFFYAVYTRLKDADSNRSITTQFATLAYLRSLGFRVEKHFGVFKNIAAVKDFLVKAENLRDSLGFQVDGVVIKVNNLNSQARLGRTAKCARWAVAYKFAAEEATTVVEDIQVQIGRTGVLTPVAHLKPVKVAGSTVARATLHNADEIKRLTVKIGDTVIIQKAGDVIPDIVKVLSKLRTGREKEFKMPECCPVCNSKIIQKAGEVAYRCANPNCYAQQREKIYHFVSRHAFNIDGLGPKIIDQLLEHDLIKDAADIFTLSKNELEPLERFAEKSASNLAASIEKAKRVSLLKFIFALGIRNVGEETATDLAENFSALDKIKNASLENLEQIKDVGPVVAQSIYDYFREPKNIRLISKLLKNGVTITAALQSPPKNQKLSGQIFVLTGTLESLPREEAKQKIRSLGGEISESVSKKTSFVVAGENPGSKLTKARQLGVKVITEKEFLEVIK</sequence>
<feature type="binding site" evidence="14">
    <location>
        <position position="140"/>
    </location>
    <ligand>
        <name>NAD(+)</name>
        <dbReference type="ChEBI" id="CHEBI:57540"/>
    </ligand>
</feature>
<evidence type="ECO:0000256" key="10">
    <source>
        <dbReference type="ARBA" id="ARBA00023027"/>
    </source>
</evidence>
<dbReference type="InterPro" id="IPR003583">
    <property type="entry name" value="Hlx-hairpin-Hlx_DNA-bd_motif"/>
</dbReference>
<dbReference type="InterPro" id="IPR036420">
    <property type="entry name" value="BRCT_dom_sf"/>
</dbReference>
<keyword evidence="8 14" id="KW-0862">Zinc</keyword>
<dbReference type="InterPro" id="IPR010994">
    <property type="entry name" value="RuvA_2-like"/>
</dbReference>
<dbReference type="Pfam" id="PF01653">
    <property type="entry name" value="DNA_ligase_aden"/>
    <property type="match status" value="1"/>
</dbReference>
<evidence type="ECO:0000256" key="8">
    <source>
        <dbReference type="ARBA" id="ARBA00022833"/>
    </source>
</evidence>
<dbReference type="InterPro" id="IPR041663">
    <property type="entry name" value="DisA/LigA_HHH"/>
</dbReference>
<proteinExistence type="inferred from homology"/>
<evidence type="ECO:0000256" key="2">
    <source>
        <dbReference type="ARBA" id="ARBA00012722"/>
    </source>
</evidence>
<dbReference type="SUPFAM" id="SSF56091">
    <property type="entry name" value="DNA ligase/mRNA capping enzyme, catalytic domain"/>
    <property type="match status" value="1"/>
</dbReference>
<dbReference type="Pfam" id="PF03120">
    <property type="entry name" value="OB_DNA_ligase"/>
    <property type="match status" value="1"/>
</dbReference>
<feature type="binding site" evidence="14">
    <location>
        <position position="413"/>
    </location>
    <ligand>
        <name>Zn(2+)</name>
        <dbReference type="ChEBI" id="CHEBI:29105"/>
    </ligand>
</feature>
<dbReference type="SMART" id="SM00292">
    <property type="entry name" value="BRCT"/>
    <property type="match status" value="1"/>
</dbReference>
<comment type="caution">
    <text evidence="14">Lacks conserved residue(s) required for the propagation of feature annotation.</text>
</comment>
<dbReference type="CDD" id="cd17748">
    <property type="entry name" value="BRCT_DNA_ligase_like"/>
    <property type="match status" value="1"/>
</dbReference>
<dbReference type="SUPFAM" id="SSF47781">
    <property type="entry name" value="RuvA domain 2-like"/>
    <property type="match status" value="1"/>
</dbReference>
<dbReference type="SMART" id="SM00278">
    <property type="entry name" value="HhH1"/>
    <property type="match status" value="4"/>
</dbReference>
<dbReference type="Pfam" id="PF12826">
    <property type="entry name" value="HHH_2"/>
    <property type="match status" value="1"/>
</dbReference>
<comment type="cofactor">
    <cofactor evidence="14">
        <name>Mg(2+)</name>
        <dbReference type="ChEBI" id="CHEBI:18420"/>
    </cofactor>
    <cofactor evidence="14">
        <name>Mn(2+)</name>
        <dbReference type="ChEBI" id="CHEBI:29035"/>
    </cofactor>
</comment>
<dbReference type="InterPro" id="IPR013840">
    <property type="entry name" value="DNAligase_N"/>
</dbReference>
<comment type="catalytic activity">
    <reaction evidence="12 14">
        <text>NAD(+) + (deoxyribonucleotide)n-3'-hydroxyl + 5'-phospho-(deoxyribonucleotide)m = (deoxyribonucleotide)n+m + AMP + beta-nicotinamide D-nucleotide.</text>
        <dbReference type="EC" id="6.5.1.2"/>
    </reaction>
</comment>
<feature type="binding site" evidence="14">
    <location>
        <position position="319"/>
    </location>
    <ligand>
        <name>NAD(+)</name>
        <dbReference type="ChEBI" id="CHEBI:57540"/>
    </ligand>
</feature>
<gene>
    <name evidence="14" type="primary">ligA</name>
    <name evidence="16" type="ORF">UV02_C0040G0007</name>
</gene>
<evidence type="ECO:0000256" key="6">
    <source>
        <dbReference type="ARBA" id="ARBA00022723"/>
    </source>
</evidence>
<dbReference type="PROSITE" id="PS50172">
    <property type="entry name" value="BRCT"/>
    <property type="match status" value="1"/>
</dbReference>
<evidence type="ECO:0000256" key="5">
    <source>
        <dbReference type="ARBA" id="ARBA00022705"/>
    </source>
</evidence>
<evidence type="ECO:0000256" key="4">
    <source>
        <dbReference type="ARBA" id="ARBA00022598"/>
    </source>
</evidence>
<dbReference type="Gene3D" id="1.10.287.610">
    <property type="entry name" value="Helix hairpin bin"/>
    <property type="match status" value="1"/>
</dbReference>
<dbReference type="NCBIfam" id="NF005932">
    <property type="entry name" value="PRK07956.1"/>
    <property type="match status" value="1"/>
</dbReference>
<dbReference type="Gene3D" id="6.20.10.30">
    <property type="match status" value="1"/>
</dbReference>
<dbReference type="PANTHER" id="PTHR23389:SF9">
    <property type="entry name" value="DNA LIGASE"/>
    <property type="match status" value="1"/>
</dbReference>
<dbReference type="Proteomes" id="UP000034516">
    <property type="component" value="Unassembled WGS sequence"/>
</dbReference>
<name>A0A0G0YVA1_9BACT</name>
<reference evidence="16 17" key="1">
    <citation type="journal article" date="2015" name="Nature">
        <title>rRNA introns, odd ribosomes, and small enigmatic genomes across a large radiation of phyla.</title>
        <authorList>
            <person name="Brown C.T."/>
            <person name="Hug L.A."/>
            <person name="Thomas B.C."/>
            <person name="Sharon I."/>
            <person name="Castelle C.J."/>
            <person name="Singh A."/>
            <person name="Wilkins M.J."/>
            <person name="Williams K.H."/>
            <person name="Banfield J.F."/>
        </authorList>
    </citation>
    <scope>NUCLEOTIDE SEQUENCE [LARGE SCALE GENOMIC DNA]</scope>
</reference>
<dbReference type="PROSITE" id="PS01056">
    <property type="entry name" value="DNA_LIGASE_N2"/>
    <property type="match status" value="1"/>
</dbReference>
<keyword evidence="10 14" id="KW-0520">NAD</keyword>
<evidence type="ECO:0000259" key="15">
    <source>
        <dbReference type="PROSITE" id="PS50172"/>
    </source>
</evidence>
<dbReference type="InterPro" id="IPR012340">
    <property type="entry name" value="NA-bd_OB-fold"/>
</dbReference>
<feature type="binding site" evidence="14">
    <location>
        <position position="117"/>
    </location>
    <ligand>
        <name>NAD(+)</name>
        <dbReference type="ChEBI" id="CHEBI:57540"/>
    </ligand>
</feature>
<dbReference type="EC" id="6.5.1.2" evidence="2 14"/>
<dbReference type="GO" id="GO:0046872">
    <property type="term" value="F:metal ion binding"/>
    <property type="evidence" value="ECO:0007669"/>
    <property type="project" value="UniProtKB-KW"/>
</dbReference>
<dbReference type="Gene3D" id="1.10.150.20">
    <property type="entry name" value="5' to 3' exonuclease, C-terminal subdomain"/>
    <property type="match status" value="2"/>
</dbReference>
<dbReference type="FunFam" id="1.10.150.20:FF:000007">
    <property type="entry name" value="DNA ligase"/>
    <property type="match status" value="1"/>
</dbReference>
<dbReference type="GO" id="GO:0006281">
    <property type="term" value="P:DNA repair"/>
    <property type="evidence" value="ECO:0007669"/>
    <property type="project" value="UniProtKB-KW"/>
</dbReference>
<evidence type="ECO:0000256" key="11">
    <source>
        <dbReference type="ARBA" id="ARBA00023204"/>
    </source>
</evidence>
<dbReference type="InterPro" id="IPR004149">
    <property type="entry name" value="Znf_DNAligase_C4"/>
</dbReference>
<dbReference type="GO" id="GO:0003911">
    <property type="term" value="F:DNA ligase (NAD+) activity"/>
    <property type="evidence" value="ECO:0007669"/>
    <property type="project" value="UniProtKB-UniRule"/>
</dbReference>
<dbReference type="GO" id="GO:0005829">
    <property type="term" value="C:cytosol"/>
    <property type="evidence" value="ECO:0007669"/>
    <property type="project" value="TreeGrafter"/>
</dbReference>
<keyword evidence="6 14" id="KW-0479">Metal-binding</keyword>
<dbReference type="GO" id="GO:0003677">
    <property type="term" value="F:DNA binding"/>
    <property type="evidence" value="ECO:0007669"/>
    <property type="project" value="InterPro"/>
</dbReference>
<dbReference type="InterPro" id="IPR033136">
    <property type="entry name" value="DNA_ligase_CS"/>
</dbReference>
<keyword evidence="14" id="KW-0464">Manganese</keyword>
<comment type="caution">
    <text evidence="16">The sequence shown here is derived from an EMBL/GenBank/DDBJ whole genome shotgun (WGS) entry which is preliminary data.</text>
</comment>
<feature type="binding site" evidence="14">
    <location>
        <begin position="83"/>
        <end position="84"/>
    </location>
    <ligand>
        <name>NAD(+)</name>
        <dbReference type="ChEBI" id="CHEBI:57540"/>
    </ligand>
</feature>
<dbReference type="Gene3D" id="2.40.50.140">
    <property type="entry name" value="Nucleic acid-binding proteins"/>
    <property type="match status" value="1"/>
</dbReference>
<evidence type="ECO:0000313" key="16">
    <source>
        <dbReference type="EMBL" id="KKS40514.1"/>
    </source>
</evidence>
<evidence type="ECO:0000256" key="9">
    <source>
        <dbReference type="ARBA" id="ARBA00022842"/>
    </source>
</evidence>
<feature type="domain" description="BRCT" evidence="15">
    <location>
        <begin position="595"/>
        <end position="672"/>
    </location>
</feature>
<accession>A0A0G0YVA1</accession>
<dbReference type="Pfam" id="PF03119">
    <property type="entry name" value="DNA_ligase_ZBD"/>
    <property type="match status" value="1"/>
</dbReference>
<feature type="binding site" evidence="14">
    <location>
        <position position="174"/>
    </location>
    <ligand>
        <name>NAD(+)</name>
        <dbReference type="ChEBI" id="CHEBI:57540"/>
    </ligand>
</feature>
<keyword evidence="4 14" id="KW-0436">Ligase</keyword>
<keyword evidence="9 14" id="KW-0460">Magnesium</keyword>
<protein>
    <recommendedName>
        <fullName evidence="3 14">DNA ligase</fullName>
        <ecNumber evidence="2 14">6.5.1.2</ecNumber>
    </recommendedName>
    <alternativeName>
        <fullName evidence="14">Polydeoxyribonucleotide synthase [NAD(+)]</fullName>
    </alternativeName>
</protein>
<dbReference type="Gene3D" id="3.40.50.10190">
    <property type="entry name" value="BRCT domain"/>
    <property type="match status" value="1"/>
</dbReference>
<dbReference type="FunFam" id="2.40.50.140:FF:000012">
    <property type="entry name" value="DNA ligase"/>
    <property type="match status" value="1"/>
</dbReference>
<dbReference type="Gene3D" id="3.30.470.30">
    <property type="entry name" value="DNA ligase/mRNA capping enzyme"/>
    <property type="match status" value="1"/>
</dbReference>
<feature type="binding site" evidence="14">
    <location>
        <position position="416"/>
    </location>
    <ligand>
        <name>Zn(2+)</name>
        <dbReference type="ChEBI" id="CHEBI:29105"/>
    </ligand>
</feature>
<dbReference type="AlphaFoldDB" id="A0A0G0YVA1"/>
<feature type="binding site" evidence="14">
    <location>
        <position position="431"/>
    </location>
    <ligand>
        <name>Zn(2+)</name>
        <dbReference type="ChEBI" id="CHEBI:29105"/>
    </ligand>
</feature>
<dbReference type="SMART" id="SM00532">
    <property type="entry name" value="LIGANc"/>
    <property type="match status" value="1"/>
</dbReference>
<dbReference type="PANTHER" id="PTHR23389">
    <property type="entry name" value="CHROMOSOME TRANSMISSION FIDELITY FACTOR 18"/>
    <property type="match status" value="1"/>
</dbReference>
<dbReference type="Pfam" id="PF00533">
    <property type="entry name" value="BRCT"/>
    <property type="match status" value="1"/>
</dbReference>
<dbReference type="NCBIfam" id="TIGR00575">
    <property type="entry name" value="dnlj"/>
    <property type="match status" value="1"/>
</dbReference>
<evidence type="ECO:0000313" key="17">
    <source>
        <dbReference type="Proteomes" id="UP000034516"/>
    </source>
</evidence>
<dbReference type="EMBL" id="LCCW01000040">
    <property type="protein sequence ID" value="KKS40514.1"/>
    <property type="molecule type" value="Genomic_DNA"/>
</dbReference>
<dbReference type="InterPro" id="IPR013839">
    <property type="entry name" value="DNAligase_adenylation"/>
</dbReference>
<dbReference type="InterPro" id="IPR001357">
    <property type="entry name" value="BRCT_dom"/>
</dbReference>
<organism evidence="16 17">
    <name type="scientific">Candidatus Kuenenbacteria bacterium GW2011_GWA2_42_15</name>
    <dbReference type="NCBI Taxonomy" id="1618677"/>
    <lineage>
        <taxon>Bacteria</taxon>
        <taxon>Candidatus Kueneniibacteriota</taxon>
    </lineage>
</organism>
<dbReference type="InterPro" id="IPR001679">
    <property type="entry name" value="DNA_ligase"/>
</dbReference>
<comment type="function">
    <text evidence="1 14">DNA ligase that catalyzes the formation of phosphodiester linkages between 5'-phosphoryl and 3'-hydroxyl groups in double-stranded DNA using NAD as a coenzyme and as the energy source for the reaction. It is essential for DNA replication and repair of damaged DNA.</text>
</comment>
<feature type="binding site" evidence="14">
    <location>
        <position position="436"/>
    </location>
    <ligand>
        <name>Zn(2+)</name>
        <dbReference type="ChEBI" id="CHEBI:29105"/>
    </ligand>
</feature>
<dbReference type="InterPro" id="IPR004150">
    <property type="entry name" value="NAD_DNA_ligase_OB"/>
</dbReference>
<evidence type="ECO:0000256" key="13">
    <source>
        <dbReference type="ARBA" id="ARBA00060881"/>
    </source>
</evidence>
<dbReference type="CDD" id="cd00114">
    <property type="entry name" value="LIGANc"/>
    <property type="match status" value="1"/>
</dbReference>
<keyword evidence="5 14" id="KW-0235">DNA replication</keyword>
<dbReference type="SUPFAM" id="SSF50249">
    <property type="entry name" value="Nucleic acid-binding proteins"/>
    <property type="match status" value="1"/>
</dbReference>
<evidence type="ECO:0000256" key="1">
    <source>
        <dbReference type="ARBA" id="ARBA00004067"/>
    </source>
</evidence>